<reference evidence="1" key="2">
    <citation type="journal article" date="2015" name="Fish Shellfish Immunol.">
        <title>Early steps in the European eel (Anguilla anguilla)-Vibrio vulnificus interaction in the gills: Role of the RtxA13 toxin.</title>
        <authorList>
            <person name="Callol A."/>
            <person name="Pajuelo D."/>
            <person name="Ebbesson L."/>
            <person name="Teles M."/>
            <person name="MacKenzie S."/>
            <person name="Amaro C."/>
        </authorList>
    </citation>
    <scope>NUCLEOTIDE SEQUENCE</scope>
</reference>
<dbReference type="AlphaFoldDB" id="A0A0E9W6K9"/>
<dbReference type="EMBL" id="GBXM01023464">
    <property type="protein sequence ID" value="JAH85113.1"/>
    <property type="molecule type" value="Transcribed_RNA"/>
</dbReference>
<proteinExistence type="predicted"/>
<evidence type="ECO:0000313" key="1">
    <source>
        <dbReference type="EMBL" id="JAH85113.1"/>
    </source>
</evidence>
<reference evidence="1" key="1">
    <citation type="submission" date="2014-11" db="EMBL/GenBank/DDBJ databases">
        <authorList>
            <person name="Amaro Gonzalez C."/>
        </authorList>
    </citation>
    <scope>NUCLEOTIDE SEQUENCE</scope>
</reference>
<name>A0A0E9W6K9_ANGAN</name>
<organism evidence="1">
    <name type="scientific">Anguilla anguilla</name>
    <name type="common">European freshwater eel</name>
    <name type="synonym">Muraena anguilla</name>
    <dbReference type="NCBI Taxonomy" id="7936"/>
    <lineage>
        <taxon>Eukaryota</taxon>
        <taxon>Metazoa</taxon>
        <taxon>Chordata</taxon>
        <taxon>Craniata</taxon>
        <taxon>Vertebrata</taxon>
        <taxon>Euteleostomi</taxon>
        <taxon>Actinopterygii</taxon>
        <taxon>Neopterygii</taxon>
        <taxon>Teleostei</taxon>
        <taxon>Anguilliformes</taxon>
        <taxon>Anguillidae</taxon>
        <taxon>Anguilla</taxon>
    </lineage>
</organism>
<sequence>MEWRWTLNRRWLDSLRMLMWSTDGVEWSLQQLKAVIAGWTDWQWILPQISAKALDPRTFLFRMH</sequence>
<accession>A0A0E9W6K9</accession>
<protein>
    <submittedName>
        <fullName evidence="1">Uncharacterized protein</fullName>
    </submittedName>
</protein>